<keyword evidence="2" id="KW-0479">Metal-binding</keyword>
<dbReference type="GeneID" id="54782447"/>
<name>A0A642UJV4_DIURU</name>
<protein>
    <recommendedName>
        <fullName evidence="4">4'-phosphopantetheinyl transferase domain-containing protein</fullName>
    </recommendedName>
</protein>
<dbReference type="VEuPathDB" id="FungiDB:DIURU_003796"/>
<evidence type="ECO:0000256" key="2">
    <source>
        <dbReference type="ARBA" id="ARBA00022723"/>
    </source>
</evidence>
<evidence type="ECO:0000259" key="4">
    <source>
        <dbReference type="Pfam" id="PF01648"/>
    </source>
</evidence>
<accession>A0A642UJV4</accession>
<dbReference type="Gene3D" id="3.90.470.20">
    <property type="entry name" value="4'-phosphopantetheinyl transferase domain"/>
    <property type="match status" value="1"/>
</dbReference>
<gene>
    <name evidence="5" type="ORF">DIURU_003796</name>
</gene>
<evidence type="ECO:0000313" key="6">
    <source>
        <dbReference type="Proteomes" id="UP000449547"/>
    </source>
</evidence>
<dbReference type="GO" id="GO:0006633">
    <property type="term" value="P:fatty acid biosynthetic process"/>
    <property type="evidence" value="ECO:0007669"/>
    <property type="project" value="InterPro"/>
</dbReference>
<dbReference type="Pfam" id="PF01648">
    <property type="entry name" value="ACPS"/>
    <property type="match status" value="1"/>
</dbReference>
<organism evidence="5 6">
    <name type="scientific">Diutina rugosa</name>
    <name type="common">Yeast</name>
    <name type="synonym">Candida rugosa</name>
    <dbReference type="NCBI Taxonomy" id="5481"/>
    <lineage>
        <taxon>Eukaryota</taxon>
        <taxon>Fungi</taxon>
        <taxon>Dikarya</taxon>
        <taxon>Ascomycota</taxon>
        <taxon>Saccharomycotina</taxon>
        <taxon>Pichiomycetes</taxon>
        <taxon>Debaryomycetaceae</taxon>
        <taxon>Diutina</taxon>
    </lineage>
</organism>
<evidence type="ECO:0000256" key="1">
    <source>
        <dbReference type="ARBA" id="ARBA00022679"/>
    </source>
</evidence>
<feature type="domain" description="4'-phosphopantetheinyl transferase" evidence="4">
    <location>
        <begin position="8"/>
        <end position="95"/>
    </location>
</feature>
<dbReference type="EMBL" id="SWFT01000112">
    <property type="protein sequence ID" value="KAA8900373.1"/>
    <property type="molecule type" value="Genomic_DNA"/>
</dbReference>
<reference evidence="5 6" key="1">
    <citation type="submission" date="2019-07" db="EMBL/GenBank/DDBJ databases">
        <title>Genome assembly of two rare yeast pathogens: Diutina rugosa and Trichomonascus ciferrii.</title>
        <authorList>
            <person name="Mixao V."/>
            <person name="Saus E."/>
            <person name="Hansen A."/>
            <person name="Lass-Flor C."/>
            <person name="Gabaldon T."/>
        </authorList>
    </citation>
    <scope>NUCLEOTIDE SEQUENCE [LARGE SCALE GENOMIC DNA]</scope>
    <source>
        <strain evidence="5 6">CBS 613</strain>
    </source>
</reference>
<dbReference type="InterPro" id="IPR037143">
    <property type="entry name" value="4-PPantetheinyl_Trfase_dom_sf"/>
</dbReference>
<dbReference type="AlphaFoldDB" id="A0A642UJV4"/>
<dbReference type="RefSeq" id="XP_034011373.1">
    <property type="nucleotide sequence ID" value="XM_034156597.1"/>
</dbReference>
<dbReference type="OMA" id="CCKEAVF"/>
<evidence type="ECO:0000256" key="3">
    <source>
        <dbReference type="ARBA" id="ARBA00022842"/>
    </source>
</evidence>
<sequence length="125" mass="14435">MRVPVVAAIGVDITKISRFERLLNKPKPFVNKLYGRILHPQERKTVATARSLAGAWAVKEAVFKTLTDDEQRQFQFNQWYRVYDESGRPSVAHADFGVDEFMVSLSHDDDLLMATVLRQKWIDIK</sequence>
<dbReference type="InterPro" id="IPR004568">
    <property type="entry name" value="Ppantetheine-prot_Trfase_dom"/>
</dbReference>
<evidence type="ECO:0000313" key="5">
    <source>
        <dbReference type="EMBL" id="KAA8900373.1"/>
    </source>
</evidence>
<dbReference type="NCBIfam" id="TIGR00556">
    <property type="entry name" value="pantethn_trn"/>
    <property type="match status" value="1"/>
</dbReference>
<dbReference type="OrthoDB" id="15433at2759"/>
<dbReference type="SUPFAM" id="SSF56214">
    <property type="entry name" value="4'-phosphopantetheinyl transferase"/>
    <property type="match status" value="1"/>
</dbReference>
<keyword evidence="1" id="KW-0808">Transferase</keyword>
<comment type="caution">
    <text evidence="5">The sequence shown here is derived from an EMBL/GenBank/DDBJ whole genome shotgun (WGS) entry which is preliminary data.</text>
</comment>
<dbReference type="GO" id="GO:0008897">
    <property type="term" value="F:holo-[acyl-carrier-protein] synthase activity"/>
    <property type="evidence" value="ECO:0007669"/>
    <property type="project" value="InterPro"/>
</dbReference>
<dbReference type="Proteomes" id="UP000449547">
    <property type="component" value="Unassembled WGS sequence"/>
</dbReference>
<keyword evidence="3" id="KW-0460">Magnesium</keyword>
<dbReference type="InterPro" id="IPR008278">
    <property type="entry name" value="4-PPantetheinyl_Trfase_dom"/>
</dbReference>
<keyword evidence="6" id="KW-1185">Reference proteome</keyword>
<proteinExistence type="predicted"/>
<dbReference type="GO" id="GO:0000287">
    <property type="term" value="F:magnesium ion binding"/>
    <property type="evidence" value="ECO:0007669"/>
    <property type="project" value="InterPro"/>
</dbReference>